<dbReference type="KEGG" id="ahb:bsdtb5_26990"/>
<name>A0A7R7EM75_9FIRM</name>
<dbReference type="EMBL" id="AP024169">
    <property type="protein sequence ID" value="BCN31404.1"/>
    <property type="molecule type" value="Genomic_DNA"/>
</dbReference>
<evidence type="ECO:0000313" key="4">
    <source>
        <dbReference type="Proteomes" id="UP000595897"/>
    </source>
</evidence>
<proteinExistence type="predicted"/>
<dbReference type="InterPro" id="IPR008964">
    <property type="entry name" value="Invasin/intimin_cell_adhesion"/>
</dbReference>
<sequence length="186" mass="21629">MEFNQRLFQFITRIIFYVMLIILIISLIYPHTSLYFRTSLFSPFTSKLNSEDVILTPGETFRLRVYRINKKATYWSTDFKVCNVSINGILKAKRVGTAIIKVKIERRVLKCRVRVIRINKSSIIIRSKKTEVLKIWGIRSRVRWSSSNPFVASVNLRGKVTAKKRGKAIIKARVKGKKLTCVVIVY</sequence>
<evidence type="ECO:0000259" key="2">
    <source>
        <dbReference type="Pfam" id="PF02368"/>
    </source>
</evidence>
<dbReference type="SUPFAM" id="SSF49373">
    <property type="entry name" value="Invasin/intimin cell-adhesion fragments"/>
    <property type="match status" value="2"/>
</dbReference>
<protein>
    <recommendedName>
        <fullName evidence="2">BIG2 domain-containing protein</fullName>
    </recommendedName>
</protein>
<keyword evidence="4" id="KW-1185">Reference proteome</keyword>
<dbReference type="Pfam" id="PF02368">
    <property type="entry name" value="Big_2"/>
    <property type="match status" value="1"/>
</dbReference>
<dbReference type="Proteomes" id="UP000595897">
    <property type="component" value="Chromosome"/>
</dbReference>
<evidence type="ECO:0000313" key="3">
    <source>
        <dbReference type="EMBL" id="BCN31404.1"/>
    </source>
</evidence>
<organism evidence="3 4">
    <name type="scientific">Anaeromicropila herbilytica</name>
    <dbReference type="NCBI Taxonomy" id="2785025"/>
    <lineage>
        <taxon>Bacteria</taxon>
        <taxon>Bacillati</taxon>
        <taxon>Bacillota</taxon>
        <taxon>Clostridia</taxon>
        <taxon>Lachnospirales</taxon>
        <taxon>Lachnospiraceae</taxon>
        <taxon>Anaeromicropila</taxon>
    </lineage>
</organism>
<feature type="transmembrane region" description="Helical" evidence="1">
    <location>
        <begin position="7"/>
        <end position="29"/>
    </location>
</feature>
<accession>A0A7R7EM75</accession>
<reference evidence="3 4" key="1">
    <citation type="submission" date="2020-11" db="EMBL/GenBank/DDBJ databases">
        <title>Draft genome sequencing of a Lachnospiraceae strain isolated from anoxic soil subjected to BSD treatment.</title>
        <authorList>
            <person name="Uek A."/>
            <person name="Tonouchi A."/>
        </authorList>
    </citation>
    <scope>NUCLEOTIDE SEQUENCE [LARGE SCALE GENOMIC DNA]</scope>
    <source>
        <strain evidence="3 4">TB5</strain>
    </source>
</reference>
<gene>
    <name evidence="3" type="ORF">bsdtb5_26990</name>
</gene>
<dbReference type="Gene3D" id="2.60.40.1080">
    <property type="match status" value="2"/>
</dbReference>
<keyword evidence="1" id="KW-0812">Transmembrane</keyword>
<feature type="domain" description="BIG2" evidence="2">
    <location>
        <begin position="140"/>
        <end position="182"/>
    </location>
</feature>
<evidence type="ECO:0000256" key="1">
    <source>
        <dbReference type="SAM" id="Phobius"/>
    </source>
</evidence>
<dbReference type="AlphaFoldDB" id="A0A7R7EM75"/>
<keyword evidence="1" id="KW-1133">Transmembrane helix</keyword>
<keyword evidence="1" id="KW-0472">Membrane</keyword>
<dbReference type="RefSeq" id="WP_271712525.1">
    <property type="nucleotide sequence ID" value="NZ_AP024169.1"/>
</dbReference>
<dbReference type="InterPro" id="IPR003343">
    <property type="entry name" value="Big_2"/>
</dbReference>